<feature type="domain" description="Flagellar hook protein FlgE/F/G-like D1" evidence="7">
    <location>
        <begin position="81"/>
        <end position="147"/>
    </location>
</feature>
<comment type="subcellular location">
    <subcellularLocation>
        <location evidence="1 4">Bacterial flagellum basal body</location>
    </subcellularLocation>
</comment>
<evidence type="ECO:0000259" key="7">
    <source>
        <dbReference type="Pfam" id="PF22692"/>
    </source>
</evidence>
<dbReference type="Proteomes" id="UP000536835">
    <property type="component" value="Unassembled WGS sequence"/>
</dbReference>
<accession>A0A7Y3W6D7</accession>
<dbReference type="PROSITE" id="PS00588">
    <property type="entry name" value="FLAGELLA_BB_ROD"/>
    <property type="match status" value="1"/>
</dbReference>
<dbReference type="InterPro" id="IPR001444">
    <property type="entry name" value="Flag_bb_rod_N"/>
</dbReference>
<evidence type="ECO:0000313" key="8">
    <source>
        <dbReference type="EMBL" id="NNU17423.1"/>
    </source>
</evidence>
<evidence type="ECO:0000256" key="4">
    <source>
        <dbReference type="RuleBase" id="RU362116"/>
    </source>
</evidence>
<dbReference type="InterPro" id="IPR037925">
    <property type="entry name" value="FlgE/F/G-like"/>
</dbReference>
<dbReference type="EMBL" id="JABFCX010000003">
    <property type="protein sequence ID" value="NNU17423.1"/>
    <property type="molecule type" value="Genomic_DNA"/>
</dbReference>
<feature type="domain" description="Flagellar basal body rod protein N-terminal" evidence="5">
    <location>
        <begin position="8"/>
        <end position="35"/>
    </location>
</feature>
<comment type="subunit">
    <text evidence="4">The basal body constitutes a major portion of the flagellar organelle and consists of five rings (E,L,P,S, and M) mounted on a central rod. The rod consists of about 26 subunits of FlgG in the distal portion, and FlgB, FlgC and FlgF are thought to build up the proximal portion of the rod with about 6 subunits each.</text>
</comment>
<evidence type="ECO:0000313" key="9">
    <source>
        <dbReference type="Proteomes" id="UP000536835"/>
    </source>
</evidence>
<keyword evidence="8" id="KW-0282">Flagellum</keyword>
<keyword evidence="8" id="KW-0966">Cell projection</keyword>
<dbReference type="PANTHER" id="PTHR30435:SF19">
    <property type="entry name" value="FLAGELLAR BASAL-BODY ROD PROTEIN FLGG"/>
    <property type="match status" value="1"/>
</dbReference>
<name>A0A7Y3W6D7_9PROT</name>
<dbReference type="InterPro" id="IPR012836">
    <property type="entry name" value="FlgF"/>
</dbReference>
<proteinExistence type="inferred from homology"/>
<dbReference type="NCBIfam" id="TIGR02490">
    <property type="entry name" value="flgF"/>
    <property type="match status" value="1"/>
</dbReference>
<dbReference type="GO" id="GO:0030694">
    <property type="term" value="C:bacterial-type flagellum basal body, rod"/>
    <property type="evidence" value="ECO:0007669"/>
    <property type="project" value="UniProtKB-UniRule"/>
</dbReference>
<comment type="caution">
    <text evidence="8">The sequence shown here is derived from an EMBL/GenBank/DDBJ whole genome shotgun (WGS) entry which is preliminary data.</text>
</comment>
<keyword evidence="8" id="KW-0969">Cilium</keyword>
<dbReference type="Pfam" id="PF00460">
    <property type="entry name" value="Flg_bb_rod"/>
    <property type="match status" value="1"/>
</dbReference>
<feature type="domain" description="Flagellar basal-body/hook protein C-terminal" evidence="6">
    <location>
        <begin position="196"/>
        <end position="225"/>
    </location>
</feature>
<keyword evidence="3 4" id="KW-0975">Bacterial flagellum</keyword>
<protein>
    <recommendedName>
        <fullName evidence="4">Flagellar basal-body rod protein FlgF</fullName>
    </recommendedName>
</protein>
<dbReference type="NCBIfam" id="TIGR03506">
    <property type="entry name" value="FlgEFG_subfam"/>
    <property type="match status" value="1"/>
</dbReference>
<dbReference type="AlphaFoldDB" id="A0A7Y3W6D7"/>
<evidence type="ECO:0000256" key="2">
    <source>
        <dbReference type="ARBA" id="ARBA00009677"/>
    </source>
</evidence>
<dbReference type="SUPFAM" id="SSF117143">
    <property type="entry name" value="Flagellar hook protein flgE"/>
    <property type="match status" value="1"/>
</dbReference>
<organism evidence="8 9">
    <name type="scientific">Parvularcula mediterranea</name>
    <dbReference type="NCBI Taxonomy" id="2732508"/>
    <lineage>
        <taxon>Bacteria</taxon>
        <taxon>Pseudomonadati</taxon>
        <taxon>Pseudomonadota</taxon>
        <taxon>Alphaproteobacteria</taxon>
        <taxon>Parvularculales</taxon>
        <taxon>Parvularculaceae</taxon>
        <taxon>Parvularcula</taxon>
    </lineage>
</organism>
<dbReference type="GO" id="GO:0071978">
    <property type="term" value="P:bacterial-type flagellum-dependent swarming motility"/>
    <property type="evidence" value="ECO:0007669"/>
    <property type="project" value="TreeGrafter"/>
</dbReference>
<dbReference type="InterPro" id="IPR020013">
    <property type="entry name" value="Flagellar_FlgE/F/G"/>
</dbReference>
<reference evidence="8 9" key="1">
    <citation type="submission" date="2020-05" db="EMBL/GenBank/DDBJ databases">
        <title>Parvularcula mediterraneae sp. nov., isolated from polypropylene straw from shallow seawater of the seashore of Laganas in Zakynthos island, Greece.</title>
        <authorList>
            <person name="Szabo I."/>
            <person name="Al-Omari J."/>
            <person name="Rado J."/>
            <person name="Szerdahelyi G.S."/>
        </authorList>
    </citation>
    <scope>NUCLEOTIDE SEQUENCE [LARGE SCALE GENOMIC DNA]</scope>
    <source>
        <strain evidence="8 9">ZS-1/3</strain>
    </source>
</reference>
<gene>
    <name evidence="8" type="primary">flgF</name>
    <name evidence="8" type="ORF">HK107_13910</name>
</gene>
<dbReference type="InterPro" id="IPR010930">
    <property type="entry name" value="Flg_bb/hook_C_dom"/>
</dbReference>
<comment type="similarity">
    <text evidence="2 4">Belongs to the flagella basal body rod proteins family.</text>
</comment>
<dbReference type="Pfam" id="PF06429">
    <property type="entry name" value="Flg_bbr_C"/>
    <property type="match status" value="1"/>
</dbReference>
<dbReference type="InterPro" id="IPR019776">
    <property type="entry name" value="Flagellar_basal_body_rod_CS"/>
</dbReference>
<dbReference type="Pfam" id="PF22692">
    <property type="entry name" value="LlgE_F_G_D1"/>
    <property type="match status" value="1"/>
</dbReference>
<evidence type="ECO:0000259" key="6">
    <source>
        <dbReference type="Pfam" id="PF06429"/>
    </source>
</evidence>
<evidence type="ECO:0000259" key="5">
    <source>
        <dbReference type="Pfam" id="PF00460"/>
    </source>
</evidence>
<dbReference type="PANTHER" id="PTHR30435">
    <property type="entry name" value="FLAGELLAR PROTEIN"/>
    <property type="match status" value="1"/>
</dbReference>
<evidence type="ECO:0000256" key="1">
    <source>
        <dbReference type="ARBA" id="ARBA00004117"/>
    </source>
</evidence>
<evidence type="ECO:0000256" key="3">
    <source>
        <dbReference type="ARBA" id="ARBA00023143"/>
    </source>
</evidence>
<sequence length="246" mass="26900">MDTSLYVNLSYQSSLTRRLELIANNIANVNTTAFKAERVMFDDVNTGGRGKENISFVIDRASYTDFQSGSINRTGNQLDVAVVGEGWLSVETDQGTKYTRDGRMVINADQILTNVDGAPVLDSGGGQIRVPEQARDVTISKSGTVSVSLAGEPLPIEIARIGIFDFENPEQLIREESGRFTGEDANVFVSEEAGLQQFSLEGSNINPIKEIIKLMELSRAYSSVAESSNDIHKTKKDSIARLSKNQ</sequence>
<keyword evidence="9" id="KW-1185">Reference proteome</keyword>
<dbReference type="InterPro" id="IPR053967">
    <property type="entry name" value="LlgE_F_G-like_D1"/>
</dbReference>